<dbReference type="EMBL" id="CP002546">
    <property type="protein sequence ID" value="ADY58365.1"/>
    <property type="molecule type" value="Genomic_DNA"/>
</dbReference>
<organism evidence="1 2">
    <name type="scientific">Rubinisphaera brasiliensis (strain ATCC 49424 / DSM 5305 / JCM 21570 / IAM 15109 / NBRC 103401 / IFAM 1448)</name>
    <name type="common">Planctomyces brasiliensis</name>
    <dbReference type="NCBI Taxonomy" id="756272"/>
    <lineage>
        <taxon>Bacteria</taxon>
        <taxon>Pseudomonadati</taxon>
        <taxon>Planctomycetota</taxon>
        <taxon>Planctomycetia</taxon>
        <taxon>Planctomycetales</taxon>
        <taxon>Planctomycetaceae</taxon>
        <taxon>Rubinisphaera</taxon>
    </lineage>
</organism>
<protein>
    <submittedName>
        <fullName evidence="1">Uncharacterized protein</fullName>
    </submittedName>
</protein>
<evidence type="ECO:0000313" key="2">
    <source>
        <dbReference type="Proteomes" id="UP000006860"/>
    </source>
</evidence>
<dbReference type="STRING" id="756272.Plabr_0738"/>
<proteinExistence type="predicted"/>
<dbReference type="KEGG" id="pbs:Plabr_0738"/>
<dbReference type="AlphaFoldDB" id="F0SGT0"/>
<dbReference type="eggNOG" id="ENOG502ZE4K">
    <property type="taxonomic scope" value="Bacteria"/>
</dbReference>
<dbReference type="HOGENOM" id="CLU_1353786_0_0_0"/>
<dbReference type="RefSeq" id="WP_013627105.1">
    <property type="nucleotide sequence ID" value="NC_015174.1"/>
</dbReference>
<accession>F0SGT0</accession>
<name>F0SGT0_RUBBR</name>
<dbReference type="OrthoDB" id="9553684at2"/>
<sequence length="202" mass="23128">MAAENLNNEMPDSNGINAEPPIARFQMEIDRGGPVMPDVRQQRQPLPCVASTQINTAATVPPSPRTLMAADIYVSKDWHSDRVNPPERSVWLTDNGCYWYLYRYFEGAKVQRNEELVDLYGGAEIDGYELERLSDEMNAAREDAKHKPDEWKVLTGWMESPSRENEIWNTVSKTELLKIISEILWLIDFAKEKKLKLIVSGD</sequence>
<keyword evidence="2" id="KW-1185">Reference proteome</keyword>
<dbReference type="Proteomes" id="UP000006860">
    <property type="component" value="Chromosome"/>
</dbReference>
<gene>
    <name evidence="1" type="ordered locus">Plabr_0738</name>
</gene>
<evidence type="ECO:0000313" key="1">
    <source>
        <dbReference type="EMBL" id="ADY58365.1"/>
    </source>
</evidence>
<reference evidence="2" key="1">
    <citation type="submission" date="2011-02" db="EMBL/GenBank/DDBJ databases">
        <title>The complete genome of Planctomyces brasiliensis DSM 5305.</title>
        <authorList>
            <person name="Lucas S."/>
            <person name="Copeland A."/>
            <person name="Lapidus A."/>
            <person name="Bruce D."/>
            <person name="Goodwin L."/>
            <person name="Pitluck S."/>
            <person name="Kyrpides N."/>
            <person name="Mavromatis K."/>
            <person name="Pagani I."/>
            <person name="Ivanova N."/>
            <person name="Ovchinnikova G."/>
            <person name="Lu M."/>
            <person name="Detter J.C."/>
            <person name="Han C."/>
            <person name="Land M."/>
            <person name="Hauser L."/>
            <person name="Markowitz V."/>
            <person name="Cheng J.-F."/>
            <person name="Hugenholtz P."/>
            <person name="Woyke T."/>
            <person name="Wu D."/>
            <person name="Tindall B."/>
            <person name="Pomrenke H.G."/>
            <person name="Brambilla E."/>
            <person name="Klenk H.-P."/>
            <person name="Eisen J.A."/>
        </authorList>
    </citation>
    <scope>NUCLEOTIDE SEQUENCE [LARGE SCALE GENOMIC DNA]</scope>
    <source>
        <strain evidence="2">ATCC 49424 / DSM 5305 / JCM 21570 / NBRC 103401 / IFAM 1448</strain>
    </source>
</reference>